<dbReference type="EMBL" id="GDHF01031687">
    <property type="protein sequence ID" value="JAI20627.1"/>
    <property type="molecule type" value="Transcribed_RNA"/>
</dbReference>
<dbReference type="GO" id="GO:0008745">
    <property type="term" value="F:N-acetylmuramoyl-L-alanine amidase activity"/>
    <property type="evidence" value="ECO:0007669"/>
    <property type="project" value="InterPro"/>
</dbReference>
<sequence>MINAAGTVGSITAALKLILLANLLLFCILNVFTYIEMSEAAAISNHKDTEATGDQILGYTRNWRLITRAEWRARPPTSSTNFTGPAPYVILHHSHQPGVCRTEDACKAAMRSMQNYHMDTHGWPDIGYSFAVGGDGNVYEGRGYEVVGAHAPNYNSRSIGLLLIGNFMGKLCAEQ</sequence>
<keyword evidence="4" id="KW-0812">Transmembrane</keyword>
<dbReference type="SMART" id="SM00701">
    <property type="entry name" value="PGRP"/>
    <property type="match status" value="1"/>
</dbReference>
<dbReference type="OrthoDB" id="10001926at2759"/>
<dbReference type="InterPro" id="IPR015510">
    <property type="entry name" value="PGRP"/>
</dbReference>
<evidence type="ECO:0000313" key="6">
    <source>
        <dbReference type="EMBL" id="JAI20627.1"/>
    </source>
</evidence>
<dbReference type="GO" id="GO:0045087">
    <property type="term" value="P:innate immune response"/>
    <property type="evidence" value="ECO:0007669"/>
    <property type="project" value="UniProtKB-KW"/>
</dbReference>
<gene>
    <name evidence="6" type="primary">PGRP-LB_6</name>
    <name evidence="6" type="ORF">c0_g1_i3</name>
</gene>
<dbReference type="CDD" id="cd06583">
    <property type="entry name" value="PGRP"/>
    <property type="match status" value="1"/>
</dbReference>
<feature type="transmembrane region" description="Helical" evidence="4">
    <location>
        <begin position="13"/>
        <end position="35"/>
    </location>
</feature>
<feature type="domain" description="Peptidoglycan recognition protein family" evidence="5">
    <location>
        <begin position="63"/>
        <end position="175"/>
    </location>
</feature>
<dbReference type="Gene3D" id="3.40.80.10">
    <property type="entry name" value="Peptidoglycan recognition protein-like"/>
    <property type="match status" value="1"/>
</dbReference>
<keyword evidence="4" id="KW-0472">Membrane</keyword>
<keyword evidence="2" id="KW-0399">Innate immunity</keyword>
<protein>
    <submittedName>
        <fullName evidence="6">Peptidoglycan-recognition protein LB</fullName>
    </submittedName>
</protein>
<dbReference type="InterPro" id="IPR036505">
    <property type="entry name" value="Amidase/PGRP_sf"/>
</dbReference>
<accession>A0A0K8U1N8</accession>
<dbReference type="GO" id="GO:0008270">
    <property type="term" value="F:zinc ion binding"/>
    <property type="evidence" value="ECO:0007669"/>
    <property type="project" value="InterPro"/>
</dbReference>
<evidence type="ECO:0000256" key="2">
    <source>
        <dbReference type="ARBA" id="ARBA00022588"/>
    </source>
</evidence>
<proteinExistence type="inferred from homology"/>
<dbReference type="GO" id="GO:0009253">
    <property type="term" value="P:peptidoglycan catabolic process"/>
    <property type="evidence" value="ECO:0007669"/>
    <property type="project" value="InterPro"/>
</dbReference>
<dbReference type="InterPro" id="IPR002502">
    <property type="entry name" value="Amidase_domain"/>
</dbReference>
<evidence type="ECO:0000256" key="3">
    <source>
        <dbReference type="ARBA" id="ARBA00022859"/>
    </source>
</evidence>
<keyword evidence="3" id="KW-0391">Immunity</keyword>
<dbReference type="PANTHER" id="PTHR11022">
    <property type="entry name" value="PEPTIDOGLYCAN RECOGNITION PROTEIN"/>
    <property type="match status" value="1"/>
</dbReference>
<dbReference type="AlphaFoldDB" id="A0A0K8U1N8"/>
<evidence type="ECO:0000256" key="4">
    <source>
        <dbReference type="SAM" id="Phobius"/>
    </source>
</evidence>
<reference evidence="6" key="1">
    <citation type="submission" date="2015-06" db="EMBL/GenBank/DDBJ databases">
        <authorList>
            <person name="Hoefler B.C."/>
            <person name="Straight P.D."/>
        </authorList>
    </citation>
    <scope>NUCLEOTIDE SEQUENCE</scope>
</reference>
<dbReference type="InterPro" id="IPR006619">
    <property type="entry name" value="PGRP_domain_met/bac"/>
</dbReference>
<dbReference type="SUPFAM" id="SSF55846">
    <property type="entry name" value="N-acetylmuramoyl-L-alanine amidase-like"/>
    <property type="match status" value="1"/>
</dbReference>
<dbReference type="PANTHER" id="PTHR11022:SF41">
    <property type="entry name" value="PEPTIDOGLYCAN-RECOGNITION PROTEIN LC-RELATED"/>
    <property type="match status" value="1"/>
</dbReference>
<dbReference type="Pfam" id="PF01510">
    <property type="entry name" value="Amidase_2"/>
    <property type="match status" value="1"/>
</dbReference>
<evidence type="ECO:0000256" key="1">
    <source>
        <dbReference type="ARBA" id="ARBA00007553"/>
    </source>
</evidence>
<name>A0A0K8U1N8_BACLA</name>
<keyword evidence="4" id="KW-1133">Transmembrane helix</keyword>
<organism evidence="6">
    <name type="scientific">Bactrocera latifrons</name>
    <name type="common">Malaysian fruit fly</name>
    <name type="synonym">Chaetodacus latifrons</name>
    <dbReference type="NCBI Taxonomy" id="174628"/>
    <lineage>
        <taxon>Eukaryota</taxon>
        <taxon>Metazoa</taxon>
        <taxon>Ecdysozoa</taxon>
        <taxon>Arthropoda</taxon>
        <taxon>Hexapoda</taxon>
        <taxon>Insecta</taxon>
        <taxon>Pterygota</taxon>
        <taxon>Neoptera</taxon>
        <taxon>Endopterygota</taxon>
        <taxon>Diptera</taxon>
        <taxon>Brachycera</taxon>
        <taxon>Muscomorpha</taxon>
        <taxon>Tephritoidea</taxon>
        <taxon>Tephritidae</taxon>
        <taxon>Bactrocera</taxon>
        <taxon>Bactrocera</taxon>
    </lineage>
</organism>
<evidence type="ECO:0000259" key="5">
    <source>
        <dbReference type="SMART" id="SM00701"/>
    </source>
</evidence>
<comment type="similarity">
    <text evidence="1">Belongs to the N-acetylmuramoyl-L-alanine amidase 2 family.</text>
</comment>